<dbReference type="Pfam" id="PF00149">
    <property type="entry name" value="Metallophos"/>
    <property type="match status" value="1"/>
</dbReference>
<reference evidence="20" key="1">
    <citation type="submission" date="2014-09" db="EMBL/GenBank/DDBJ databases">
        <authorList>
            <person name="Hjerde E."/>
        </authorList>
    </citation>
    <scope>NUCLEOTIDE SEQUENCE [LARGE SCALE GENOMIC DNA]</scope>
    <source>
        <strain evidence="20">06/09/139</strain>
    </source>
</reference>
<dbReference type="PROSITE" id="PS51257">
    <property type="entry name" value="PROKAR_LIPOPROTEIN"/>
    <property type="match status" value="1"/>
</dbReference>
<dbReference type="PANTHER" id="PTHR11575">
    <property type="entry name" value="5'-NUCLEOTIDASE-RELATED"/>
    <property type="match status" value="1"/>
</dbReference>
<dbReference type="Proteomes" id="UP000032427">
    <property type="component" value="Chromosome 1"/>
</dbReference>
<dbReference type="InterPro" id="IPR041827">
    <property type="entry name" value="CpdB_N"/>
</dbReference>
<dbReference type="STRING" id="80852.AWOD_I_2354"/>
<evidence type="ECO:0000256" key="16">
    <source>
        <dbReference type="RuleBase" id="RU362119"/>
    </source>
</evidence>
<evidence type="ECO:0000256" key="12">
    <source>
        <dbReference type="ARBA" id="ARBA00022764"/>
    </source>
</evidence>
<evidence type="ECO:0000259" key="17">
    <source>
        <dbReference type="Pfam" id="PF00149"/>
    </source>
</evidence>
<dbReference type="FunFam" id="3.90.780.10:FF:000002">
    <property type="entry name" value="Bifunctional 2',3'-cyclic-nucleotide 2'-phosphodiesterase/3'-nucleotidase"/>
    <property type="match status" value="1"/>
</dbReference>
<gene>
    <name evidence="19" type="primary">cpdB</name>
    <name evidence="19" type="ORF">AWOD_I_2354</name>
</gene>
<dbReference type="KEGG" id="awd:AWOD_I_2354"/>
<evidence type="ECO:0000256" key="5">
    <source>
        <dbReference type="ARBA" id="ARBA00006654"/>
    </source>
</evidence>
<comment type="cofactor">
    <cofactor evidence="3">
        <name>a divalent metal cation</name>
        <dbReference type="ChEBI" id="CHEBI:60240"/>
    </cofactor>
</comment>
<protein>
    <recommendedName>
        <fullName evidence="8">2',3'-cyclic-nucleotide 2'-phosphodiesterase/3'-nucleotidase</fullName>
        <ecNumber evidence="7">3.1.3.6</ecNumber>
        <ecNumber evidence="6">3.1.4.16</ecNumber>
    </recommendedName>
</protein>
<keyword evidence="13 16" id="KW-0378">Hydrolase</keyword>
<sequence>MKLSAKPVSIAVLAGLGLLTLSGCTTTPDTNEVIKLRVVETTDIHTNLMDYDYYKDKPSQKIGLARTATLVKEARNEVINSVLVDNGDLLQGSPMGDYMADKGIEAGEVHPAYKAMNQLDYDAANLGNHEFNYGLDFLAESINDADFPYISANVYDAETKEHYFTPYIIKTHKFKDTAGVEHEIKVGYIGFVPPQIMTWDKKNLEGKVIARDIIETANELVPQMKAEGADVIVAIPHSGVSTDPYKQGEENSTFYLSEVEGIDAIAFGHAHAVFPGKGFDNMQGIDNQNGTMNGVAAVMPGRWGSHVGVMDLTLEQKDGKWAVVKGQSEARPIFDKKEKKSLAAADKGIITALEADHKGTRNFVNQPIGKADDVMYSFLALVQDDPTVQIVNLAQKDYVERFIQGDPDLDGTPVLSAAAPFKAGGRGNDPTNFTEVESGQLTFRNAADLYLYPNTLVAMKVTGKEVKEWLECSAGQFKQIDINSSAPQQLIDWDGFRTYNFDVIDGVNYQIDVTQPAKYDGNCKVINEGSERIVGLTYQGKPIDAKQDFLIATNNYRAYSNKFPGTGTDFIAFDAPDENRTVLSSYISRVSKEEGQVKPSADNNWSFAPIKGGEKLDIRFETAPTEKAAKFIKEKGQYPMKRVATDEVGFAVYNIDLSK</sequence>
<dbReference type="HOGENOM" id="CLU_005854_4_1_6"/>
<evidence type="ECO:0000256" key="14">
    <source>
        <dbReference type="ARBA" id="ARBA00023268"/>
    </source>
</evidence>
<organism evidence="19 20">
    <name type="scientific">Aliivibrio wodanis</name>
    <dbReference type="NCBI Taxonomy" id="80852"/>
    <lineage>
        <taxon>Bacteria</taxon>
        <taxon>Pseudomonadati</taxon>
        <taxon>Pseudomonadota</taxon>
        <taxon>Gammaproteobacteria</taxon>
        <taxon>Vibrionales</taxon>
        <taxon>Vibrionaceae</taxon>
        <taxon>Aliivibrio</taxon>
    </lineage>
</organism>
<dbReference type="AlphaFoldDB" id="A0A090KLJ0"/>
<dbReference type="PROSITE" id="PS00786">
    <property type="entry name" value="5_NUCLEOTIDASE_2"/>
    <property type="match status" value="1"/>
</dbReference>
<keyword evidence="10 16" id="KW-0732">Signal</keyword>
<dbReference type="GeneID" id="28541945"/>
<dbReference type="EC" id="3.1.4.16" evidence="6"/>
<evidence type="ECO:0000256" key="15">
    <source>
        <dbReference type="ARBA" id="ARBA00056111"/>
    </source>
</evidence>
<comment type="subcellular location">
    <subcellularLocation>
        <location evidence="4">Periplasm</location>
    </subcellularLocation>
</comment>
<dbReference type="Gene3D" id="3.90.780.10">
    <property type="entry name" value="5'-Nucleotidase, C-terminal domain"/>
    <property type="match status" value="1"/>
</dbReference>
<evidence type="ECO:0000256" key="7">
    <source>
        <dbReference type="ARBA" id="ARBA00012642"/>
    </source>
</evidence>
<dbReference type="SUPFAM" id="SSF56300">
    <property type="entry name" value="Metallo-dependent phosphatases"/>
    <property type="match status" value="1"/>
</dbReference>
<dbReference type="InterPro" id="IPR036907">
    <property type="entry name" value="5'-Nucleotdase_C_sf"/>
</dbReference>
<evidence type="ECO:0000256" key="8">
    <source>
        <dbReference type="ARBA" id="ARBA00016420"/>
    </source>
</evidence>
<dbReference type="SUPFAM" id="SSF55816">
    <property type="entry name" value="5'-nucleotidase (syn. UDP-sugar hydrolase), C-terminal domain"/>
    <property type="match status" value="1"/>
</dbReference>
<dbReference type="OrthoDB" id="9803927at2"/>
<dbReference type="InterPro" id="IPR029052">
    <property type="entry name" value="Metallo-depent_PP-like"/>
</dbReference>
<dbReference type="InterPro" id="IPR004843">
    <property type="entry name" value="Calcineurin-like_PHP"/>
</dbReference>
<keyword evidence="20" id="KW-1185">Reference proteome</keyword>
<keyword evidence="9" id="KW-0479">Metal-binding</keyword>
<accession>A0A090KLJ0</accession>
<feature type="domain" description="5'-Nucleotidase C-terminal" evidence="18">
    <location>
        <begin position="434"/>
        <end position="559"/>
    </location>
</feature>
<dbReference type="PATRIC" id="fig|80852.17.peg.2437"/>
<evidence type="ECO:0000313" key="19">
    <source>
        <dbReference type="EMBL" id="CED72409.1"/>
    </source>
</evidence>
<comment type="catalytic activity">
    <reaction evidence="1">
        <text>a ribonucleoside 3'-phosphate + H2O = a ribonucleoside + phosphate</text>
        <dbReference type="Rhea" id="RHEA:10144"/>
        <dbReference type="ChEBI" id="CHEBI:13197"/>
        <dbReference type="ChEBI" id="CHEBI:15377"/>
        <dbReference type="ChEBI" id="CHEBI:18254"/>
        <dbReference type="ChEBI" id="CHEBI:43474"/>
        <dbReference type="EC" id="3.1.3.6"/>
    </reaction>
</comment>
<dbReference type="GO" id="GO:0046872">
    <property type="term" value="F:metal ion binding"/>
    <property type="evidence" value="ECO:0007669"/>
    <property type="project" value="UniProtKB-KW"/>
</dbReference>
<evidence type="ECO:0000259" key="18">
    <source>
        <dbReference type="Pfam" id="PF02872"/>
    </source>
</evidence>
<evidence type="ECO:0000256" key="11">
    <source>
        <dbReference type="ARBA" id="ARBA00022741"/>
    </source>
</evidence>
<evidence type="ECO:0000256" key="3">
    <source>
        <dbReference type="ARBA" id="ARBA00001968"/>
    </source>
</evidence>
<dbReference type="GO" id="GO:0009166">
    <property type="term" value="P:nucleotide catabolic process"/>
    <property type="evidence" value="ECO:0007669"/>
    <property type="project" value="InterPro"/>
</dbReference>
<comment type="catalytic activity">
    <reaction evidence="2">
        <text>a nucleoside 2',3'-cyclic phosphate + H2O = a nucleoside 3'-phosphate + H(+)</text>
        <dbReference type="Rhea" id="RHEA:19621"/>
        <dbReference type="ChEBI" id="CHEBI:15377"/>
        <dbReference type="ChEBI" id="CHEBI:15378"/>
        <dbReference type="ChEBI" id="CHEBI:66949"/>
        <dbReference type="ChEBI" id="CHEBI:66954"/>
        <dbReference type="EC" id="3.1.4.16"/>
    </reaction>
</comment>
<dbReference type="GO" id="GO:0030288">
    <property type="term" value="C:outer membrane-bounded periplasmic space"/>
    <property type="evidence" value="ECO:0007669"/>
    <property type="project" value="TreeGrafter"/>
</dbReference>
<dbReference type="InterPro" id="IPR006294">
    <property type="entry name" value="Cyc_nuc_PDE_nucleotidase"/>
</dbReference>
<feature type="domain" description="Calcineurin-like phosphoesterase" evidence="17">
    <location>
        <begin position="36"/>
        <end position="272"/>
    </location>
</feature>
<comment type="similarity">
    <text evidence="5 16">Belongs to the 5'-nucleotidase family.</text>
</comment>
<dbReference type="Gene3D" id="3.60.21.10">
    <property type="match status" value="1"/>
</dbReference>
<evidence type="ECO:0000256" key="13">
    <source>
        <dbReference type="ARBA" id="ARBA00022801"/>
    </source>
</evidence>
<comment type="function">
    <text evidence="15">This bifunctional enzyme catalyzes two consecutive reactions during ribonucleic acid degradation. Converts a 2',3'-cyclic nucleotide to a 3'-nucleotide and then the 3'-nucleotide to the corresponding nucleoside and phosphate.</text>
</comment>
<evidence type="ECO:0000256" key="2">
    <source>
        <dbReference type="ARBA" id="ARBA00001730"/>
    </source>
</evidence>
<keyword evidence="14" id="KW-0511">Multifunctional enzyme</keyword>
<evidence type="ECO:0000256" key="9">
    <source>
        <dbReference type="ARBA" id="ARBA00022723"/>
    </source>
</evidence>
<dbReference type="CDD" id="cd07410">
    <property type="entry name" value="MPP_CpdB_N"/>
    <property type="match status" value="1"/>
</dbReference>
<dbReference type="GO" id="GO:0008663">
    <property type="term" value="F:2',3'-cyclic-nucleotide 2'-phosphodiesterase activity"/>
    <property type="evidence" value="ECO:0007669"/>
    <property type="project" value="UniProtKB-EC"/>
</dbReference>
<evidence type="ECO:0000256" key="10">
    <source>
        <dbReference type="ARBA" id="ARBA00022729"/>
    </source>
</evidence>
<dbReference type="PRINTS" id="PR01607">
    <property type="entry name" value="APYRASEFAMLY"/>
</dbReference>
<evidence type="ECO:0000256" key="1">
    <source>
        <dbReference type="ARBA" id="ARBA00000527"/>
    </source>
</evidence>
<dbReference type="EMBL" id="LN554846">
    <property type="protein sequence ID" value="CED72409.1"/>
    <property type="molecule type" value="Genomic_DNA"/>
</dbReference>
<feature type="signal peptide" evidence="16">
    <location>
        <begin position="1"/>
        <end position="27"/>
    </location>
</feature>
<dbReference type="GO" id="GO:0008254">
    <property type="term" value="F:3'-nucleotidase activity"/>
    <property type="evidence" value="ECO:0007669"/>
    <property type="project" value="UniProtKB-EC"/>
</dbReference>
<dbReference type="FunFam" id="3.60.21.10:FF:000037">
    <property type="entry name" value="Bifunctional 2',3'-cyclic-nucleotide 2'-phosphodiesterase/3'-nucleotidase"/>
    <property type="match status" value="1"/>
</dbReference>
<dbReference type="NCBIfam" id="NF006938">
    <property type="entry name" value="PRK09420.1"/>
    <property type="match status" value="1"/>
</dbReference>
<keyword evidence="11 16" id="KW-0547">Nucleotide-binding</keyword>
<dbReference type="EC" id="3.1.3.6" evidence="7"/>
<evidence type="ECO:0000313" key="20">
    <source>
        <dbReference type="Proteomes" id="UP000032427"/>
    </source>
</evidence>
<dbReference type="Pfam" id="PF02872">
    <property type="entry name" value="5_nucleotid_C"/>
    <property type="match status" value="1"/>
</dbReference>
<evidence type="ECO:0000256" key="4">
    <source>
        <dbReference type="ARBA" id="ARBA00004418"/>
    </source>
</evidence>
<keyword evidence="12" id="KW-0574">Periplasm</keyword>
<name>A0A090KLJ0_9GAMM</name>
<dbReference type="InterPro" id="IPR006179">
    <property type="entry name" value="5_nucleotidase/apyrase"/>
</dbReference>
<dbReference type="GO" id="GO:0000166">
    <property type="term" value="F:nucleotide binding"/>
    <property type="evidence" value="ECO:0007669"/>
    <property type="project" value="UniProtKB-KW"/>
</dbReference>
<dbReference type="InterPro" id="IPR006146">
    <property type="entry name" value="5'-Nucleotdase_CS"/>
</dbReference>
<dbReference type="PANTHER" id="PTHR11575:SF6">
    <property type="entry name" value="2',3'-CYCLIC-NUCLEOTIDE 2'-PHOSPHODIESTERASE_3'-NUCLEOTIDASE"/>
    <property type="match status" value="1"/>
</dbReference>
<feature type="chain" id="PRO_5005106776" description="2',3'-cyclic-nucleotide 2'-phosphodiesterase/3'-nucleotidase" evidence="16">
    <location>
        <begin position="28"/>
        <end position="659"/>
    </location>
</feature>
<proteinExistence type="inferred from homology"/>
<evidence type="ECO:0000256" key="6">
    <source>
        <dbReference type="ARBA" id="ARBA00012364"/>
    </source>
</evidence>
<dbReference type="InterPro" id="IPR008334">
    <property type="entry name" value="5'-Nucleotdase_C"/>
</dbReference>
<dbReference type="NCBIfam" id="TIGR01390">
    <property type="entry name" value="CycNucDiestase"/>
    <property type="match status" value="1"/>
</dbReference>